<feature type="repeat" description="ANK" evidence="1">
    <location>
        <begin position="57"/>
        <end position="89"/>
    </location>
</feature>
<organism evidence="2">
    <name type="scientific">Heliothis virescens</name>
    <name type="common">Tobacco budworm moth</name>
    <dbReference type="NCBI Taxonomy" id="7102"/>
    <lineage>
        <taxon>Eukaryota</taxon>
        <taxon>Metazoa</taxon>
        <taxon>Ecdysozoa</taxon>
        <taxon>Arthropoda</taxon>
        <taxon>Hexapoda</taxon>
        <taxon>Insecta</taxon>
        <taxon>Pterygota</taxon>
        <taxon>Neoptera</taxon>
        <taxon>Endopterygota</taxon>
        <taxon>Lepidoptera</taxon>
        <taxon>Glossata</taxon>
        <taxon>Ditrysia</taxon>
        <taxon>Noctuoidea</taxon>
        <taxon>Noctuidae</taxon>
        <taxon>Heliothinae</taxon>
        <taxon>Heliothis</taxon>
    </lineage>
</organism>
<keyword evidence="1" id="KW-0040">ANK repeat</keyword>
<evidence type="ECO:0000256" key="1">
    <source>
        <dbReference type="PROSITE-ProRule" id="PRU00023"/>
    </source>
</evidence>
<proteinExistence type="predicted"/>
<dbReference type="SUPFAM" id="SSF48403">
    <property type="entry name" value="Ankyrin repeat"/>
    <property type="match status" value="1"/>
</dbReference>
<evidence type="ECO:0000313" key="2">
    <source>
        <dbReference type="EMBL" id="PCG63371.1"/>
    </source>
</evidence>
<dbReference type="PROSITE" id="PS50297">
    <property type="entry name" value="ANK_REP_REGION"/>
    <property type="match status" value="1"/>
</dbReference>
<dbReference type="InterPro" id="IPR036770">
    <property type="entry name" value="Ankyrin_rpt-contain_sf"/>
</dbReference>
<comment type="caution">
    <text evidence="2">The sequence shown here is derived from an EMBL/GenBank/DDBJ whole genome shotgun (WGS) entry which is preliminary data.</text>
</comment>
<dbReference type="STRING" id="7102.A0A2A4IUI1"/>
<dbReference type="Gene3D" id="1.25.40.20">
    <property type="entry name" value="Ankyrin repeat-containing domain"/>
    <property type="match status" value="1"/>
</dbReference>
<dbReference type="EMBL" id="NWSH01006540">
    <property type="protein sequence ID" value="PCG63371.1"/>
    <property type="molecule type" value="Genomic_DNA"/>
</dbReference>
<reference evidence="2" key="1">
    <citation type="submission" date="2017-09" db="EMBL/GenBank/DDBJ databases">
        <title>Contemporary evolution of a Lepidopteran species, Heliothis virescens, in response to modern agricultural practices.</title>
        <authorList>
            <person name="Fritz M.L."/>
            <person name="Deyonke A.M."/>
            <person name="Papanicolaou A."/>
            <person name="Micinski S."/>
            <person name="Westbrook J."/>
            <person name="Gould F."/>
        </authorList>
    </citation>
    <scope>NUCLEOTIDE SEQUENCE [LARGE SCALE GENOMIC DNA]</scope>
    <source>
        <strain evidence="2">HvINT-</strain>
        <tissue evidence="2">Whole body</tissue>
    </source>
</reference>
<protein>
    <submittedName>
        <fullName evidence="2">Uncharacterized protein</fullName>
    </submittedName>
</protein>
<accession>A0A2A4IUI1</accession>
<dbReference type="AlphaFoldDB" id="A0A2A4IUI1"/>
<dbReference type="SMART" id="SM00248">
    <property type="entry name" value="ANK"/>
    <property type="match status" value="1"/>
</dbReference>
<sequence>MSSETEEDVRKLCPLIKELTNVRCDLGEVAMTLPKPWKDNIDHECRDIVGSMPLFQPGWTPLHVASSCARKHCTRLLLAAGADPNITDVEGRTPLDVAGYAYYYDQDVNEKQ</sequence>
<dbReference type="InterPro" id="IPR002110">
    <property type="entry name" value="Ankyrin_rpt"/>
</dbReference>
<name>A0A2A4IUI1_HELVI</name>
<gene>
    <name evidence="2" type="ORF">B5V51_12432</name>
</gene>
<dbReference type="Pfam" id="PF00023">
    <property type="entry name" value="Ank"/>
    <property type="match status" value="1"/>
</dbReference>
<dbReference type="PROSITE" id="PS50088">
    <property type="entry name" value="ANK_REPEAT"/>
    <property type="match status" value="1"/>
</dbReference>